<accession>A0A832M5E8</accession>
<feature type="transmembrane region" description="Helical" evidence="1">
    <location>
        <begin position="49"/>
        <end position="68"/>
    </location>
</feature>
<evidence type="ECO:0008006" key="3">
    <source>
        <dbReference type="Google" id="ProtNLM"/>
    </source>
</evidence>
<keyword evidence="1" id="KW-1133">Transmembrane helix</keyword>
<feature type="transmembrane region" description="Helical" evidence="1">
    <location>
        <begin position="74"/>
        <end position="98"/>
    </location>
</feature>
<keyword evidence="1" id="KW-0472">Membrane</keyword>
<reference evidence="2" key="1">
    <citation type="journal article" date="2020" name="mSystems">
        <title>Genome- and Community-Level Interaction Insights into Carbon Utilization and Element Cycling Functions of Hydrothermarchaeota in Hydrothermal Sediment.</title>
        <authorList>
            <person name="Zhou Z."/>
            <person name="Liu Y."/>
            <person name="Xu W."/>
            <person name="Pan J."/>
            <person name="Luo Z.H."/>
            <person name="Li M."/>
        </authorList>
    </citation>
    <scope>NUCLEOTIDE SEQUENCE [LARGE SCALE GENOMIC DNA]</scope>
    <source>
        <strain evidence="2">SpSt-402</strain>
    </source>
</reference>
<dbReference type="EMBL" id="DSRD01000511">
    <property type="protein sequence ID" value="HGW94236.1"/>
    <property type="molecule type" value="Genomic_DNA"/>
</dbReference>
<keyword evidence="1" id="KW-0812">Transmembrane</keyword>
<evidence type="ECO:0000256" key="1">
    <source>
        <dbReference type="SAM" id="Phobius"/>
    </source>
</evidence>
<comment type="caution">
    <text evidence="2">The sequence shown here is derived from an EMBL/GenBank/DDBJ whole genome shotgun (WGS) entry which is preliminary data.</text>
</comment>
<proteinExistence type="predicted"/>
<dbReference type="AlphaFoldDB" id="A0A832M5E8"/>
<sequence>MTEPELLDNQDIQHLKQFFYLLPVVGFFPALWTLYYRSGSKQEKDLSRVVVTLTLGWLVAYVLLGTGAELSESLSLPLLISSSLVTSSYFVINIWLMMRLWQRKSVRLPLVSKVGDRLP</sequence>
<evidence type="ECO:0000313" key="2">
    <source>
        <dbReference type="EMBL" id="HGW94236.1"/>
    </source>
</evidence>
<organism evidence="2">
    <name type="scientific">Oscillatoriales cyanobacterium SpSt-402</name>
    <dbReference type="NCBI Taxonomy" id="2282168"/>
    <lineage>
        <taxon>Bacteria</taxon>
        <taxon>Bacillati</taxon>
        <taxon>Cyanobacteriota</taxon>
        <taxon>Cyanophyceae</taxon>
        <taxon>Oscillatoriophycideae</taxon>
        <taxon>Oscillatoriales</taxon>
    </lineage>
</organism>
<gene>
    <name evidence="2" type="ORF">ENR47_08150</name>
</gene>
<name>A0A832M5E8_9CYAN</name>
<protein>
    <recommendedName>
        <fullName evidence="3">DUF4870 domain-containing protein</fullName>
    </recommendedName>
</protein>
<feature type="transmembrane region" description="Helical" evidence="1">
    <location>
        <begin position="18"/>
        <end position="37"/>
    </location>
</feature>